<evidence type="ECO:0000313" key="2">
    <source>
        <dbReference type="EMBL" id="TQF01319.1"/>
    </source>
</evidence>
<evidence type="ECO:0000256" key="1">
    <source>
        <dbReference type="SAM" id="MobiDB-lite"/>
    </source>
</evidence>
<feature type="region of interest" description="Disordered" evidence="1">
    <location>
        <begin position="1"/>
        <end position="24"/>
    </location>
</feature>
<sequence>MPRSGRGPRRLRDPHQPHTVEQHSVISREEIDAKSAELGVDPSHVQQDYVAGWVLAGLYGESPLGRELVLKGGNALRKGYFGATRFSEDLDFAITERVNPAVFLDALNDIGRMAQARTGVQFHLDHTAQIGRERIKGAQTVYTFGMSFTDFYGHTETLPVSLHMDVTELTRLHLSPQSRRLIHPYSDRADCTADLTVMHLDEVLADKLKCLLQRQSIRDLFDLSHSILFNDEIPIDRNSVVSTFLRKTIFSPSPAAALNLLAAIPFEGMQSQWDDSIVCSRETRQDFTDTVTRWKDELRQLFADFRLGEQGQLAFFPARLRTPIMDAGARRKLLRLTYAGSTRLVEPYALRFKRRSDGIGQEYLYVWDRTGGSSGPGIKSLFNYRIDDLAITDEPFEPRYEIELAKAGELSERPTFSQGPRHRTHTRTATRRPRRR</sequence>
<proteinExistence type="predicted"/>
<dbReference type="Gene3D" id="3.10.450.620">
    <property type="entry name" value="JHP933, nucleotidyltransferase-like core domain"/>
    <property type="match status" value="1"/>
</dbReference>
<name>A0A540VX35_9ACTN</name>
<feature type="compositionally biased region" description="Basic and acidic residues" evidence="1">
    <location>
        <begin position="10"/>
        <end position="24"/>
    </location>
</feature>
<comment type="caution">
    <text evidence="2">The sequence shown here is derived from an EMBL/GenBank/DDBJ whole genome shotgun (WGS) entry which is preliminary data.</text>
</comment>
<dbReference type="InterPro" id="IPR014942">
    <property type="entry name" value="AbiEii"/>
</dbReference>
<gene>
    <name evidence="2" type="ORF">E6W39_02535</name>
</gene>
<dbReference type="EMBL" id="VIGB01000003">
    <property type="protein sequence ID" value="TQF01319.1"/>
    <property type="molecule type" value="Genomic_DNA"/>
</dbReference>
<feature type="region of interest" description="Disordered" evidence="1">
    <location>
        <begin position="410"/>
        <end position="436"/>
    </location>
</feature>
<feature type="compositionally biased region" description="Basic residues" evidence="1">
    <location>
        <begin position="420"/>
        <end position="436"/>
    </location>
</feature>
<dbReference type="Proteomes" id="UP000319103">
    <property type="component" value="Unassembled WGS sequence"/>
</dbReference>
<keyword evidence="3" id="KW-1185">Reference proteome</keyword>
<evidence type="ECO:0000313" key="3">
    <source>
        <dbReference type="Proteomes" id="UP000319103"/>
    </source>
</evidence>
<reference evidence="2 3" key="1">
    <citation type="submission" date="2019-06" db="EMBL/GenBank/DDBJ databases">
        <title>Description of Kitasatospora acidophila sp. nov. isolated from pine grove soil, and reclassification of Streptomyces novaecaesareae to Kitasatospora novaeceasareae comb. nov.</title>
        <authorList>
            <person name="Kim M.J."/>
        </authorList>
    </citation>
    <scope>NUCLEOTIDE SEQUENCE [LARGE SCALE GENOMIC DNA]</scope>
    <source>
        <strain evidence="2 3">MMS16-CNU292</strain>
    </source>
</reference>
<evidence type="ECO:0008006" key="4">
    <source>
        <dbReference type="Google" id="ProtNLM"/>
    </source>
</evidence>
<protein>
    <recommendedName>
        <fullName evidence="4">Nucleotidyl transferase AbiEii/AbiGii toxin family protein</fullName>
    </recommendedName>
</protein>
<organism evidence="2 3">
    <name type="scientific">Kitasatospora acidiphila</name>
    <dbReference type="NCBI Taxonomy" id="2567942"/>
    <lineage>
        <taxon>Bacteria</taxon>
        <taxon>Bacillati</taxon>
        <taxon>Actinomycetota</taxon>
        <taxon>Actinomycetes</taxon>
        <taxon>Kitasatosporales</taxon>
        <taxon>Streptomycetaceae</taxon>
        <taxon>Kitasatospora</taxon>
    </lineage>
</organism>
<accession>A0A540VX35</accession>
<dbReference type="AlphaFoldDB" id="A0A540VX35"/>
<dbReference type="OrthoDB" id="9780929at2"/>
<dbReference type="Pfam" id="PF08843">
    <property type="entry name" value="AbiEii"/>
    <property type="match status" value="1"/>
</dbReference>